<dbReference type="AlphaFoldDB" id="A0AA88UI58"/>
<feature type="compositionally biased region" description="Acidic residues" evidence="1">
    <location>
        <begin position="74"/>
        <end position="83"/>
    </location>
</feature>
<accession>A0AA88UI58</accession>
<sequence>ELGAEGSQNKLKLKGKPDIFKKEDKKKLKKEKKKIDEYIETQIVNLSESDKSVGEKKIIRSKNMKNDKIIEVGMGDDLDEQNEAEGKESNKSRKK</sequence>
<comment type="caution">
    <text evidence="2">The sequence shown here is derived from an EMBL/GenBank/DDBJ whole genome shotgun (WGS) entry which is preliminary data.</text>
</comment>
<protein>
    <submittedName>
        <fullName evidence="2">Uncharacterized protein</fullName>
    </submittedName>
</protein>
<feature type="region of interest" description="Disordered" evidence="1">
    <location>
        <begin position="70"/>
        <end position="95"/>
    </location>
</feature>
<feature type="compositionally biased region" description="Basic and acidic residues" evidence="1">
    <location>
        <begin position="84"/>
        <end position="95"/>
    </location>
</feature>
<reference evidence="2" key="1">
    <citation type="submission" date="2022-12" db="EMBL/GenBank/DDBJ databases">
        <title>Draft genome assemblies for two species of Escallonia (Escalloniales).</title>
        <authorList>
            <person name="Chanderbali A."/>
            <person name="Dervinis C."/>
            <person name="Anghel I."/>
            <person name="Soltis D."/>
            <person name="Soltis P."/>
            <person name="Zapata F."/>
        </authorList>
    </citation>
    <scope>NUCLEOTIDE SEQUENCE</scope>
    <source>
        <strain evidence="2">UCBG92.1500</strain>
        <tissue evidence="2">Leaf</tissue>
    </source>
</reference>
<evidence type="ECO:0000256" key="1">
    <source>
        <dbReference type="SAM" id="MobiDB-lite"/>
    </source>
</evidence>
<gene>
    <name evidence="2" type="ORF">RJ640_008713</name>
</gene>
<evidence type="ECO:0000313" key="3">
    <source>
        <dbReference type="Proteomes" id="UP001187471"/>
    </source>
</evidence>
<dbReference type="Proteomes" id="UP001187471">
    <property type="component" value="Unassembled WGS sequence"/>
</dbReference>
<keyword evidence="3" id="KW-1185">Reference proteome</keyword>
<dbReference type="EMBL" id="JAVXUO010001116">
    <property type="protein sequence ID" value="KAK2985889.1"/>
    <property type="molecule type" value="Genomic_DNA"/>
</dbReference>
<evidence type="ECO:0000313" key="2">
    <source>
        <dbReference type="EMBL" id="KAK2985889.1"/>
    </source>
</evidence>
<proteinExistence type="predicted"/>
<feature type="non-terminal residue" evidence="2">
    <location>
        <position position="95"/>
    </location>
</feature>
<name>A0AA88UI58_9ASTE</name>
<organism evidence="2 3">
    <name type="scientific">Escallonia rubra</name>
    <dbReference type="NCBI Taxonomy" id="112253"/>
    <lineage>
        <taxon>Eukaryota</taxon>
        <taxon>Viridiplantae</taxon>
        <taxon>Streptophyta</taxon>
        <taxon>Embryophyta</taxon>
        <taxon>Tracheophyta</taxon>
        <taxon>Spermatophyta</taxon>
        <taxon>Magnoliopsida</taxon>
        <taxon>eudicotyledons</taxon>
        <taxon>Gunneridae</taxon>
        <taxon>Pentapetalae</taxon>
        <taxon>asterids</taxon>
        <taxon>campanulids</taxon>
        <taxon>Escalloniales</taxon>
        <taxon>Escalloniaceae</taxon>
        <taxon>Escallonia</taxon>
    </lineage>
</organism>